<dbReference type="SUPFAM" id="SSF51604">
    <property type="entry name" value="Enolase C-terminal domain-like"/>
    <property type="match status" value="1"/>
</dbReference>
<dbReference type="Gene3D" id="3.30.390.10">
    <property type="entry name" value="Enolase-like, N-terminal domain"/>
    <property type="match status" value="1"/>
</dbReference>
<gene>
    <name evidence="6" type="ORF">DFP98_117114</name>
</gene>
<proteinExistence type="inferred from homology"/>
<evidence type="ECO:0000256" key="3">
    <source>
        <dbReference type="ARBA" id="ARBA00022723"/>
    </source>
</evidence>
<protein>
    <submittedName>
        <fullName evidence="6">L-rhamnonate dehydratase</fullName>
    </submittedName>
</protein>
<dbReference type="InterPro" id="IPR013341">
    <property type="entry name" value="Mandelate_racemase_N_dom"/>
</dbReference>
<dbReference type="GO" id="GO:0000287">
    <property type="term" value="F:magnesium ion binding"/>
    <property type="evidence" value="ECO:0007669"/>
    <property type="project" value="TreeGrafter"/>
</dbReference>
<dbReference type="Pfam" id="PF02746">
    <property type="entry name" value="MR_MLE_N"/>
    <property type="match status" value="1"/>
</dbReference>
<evidence type="ECO:0000256" key="4">
    <source>
        <dbReference type="ARBA" id="ARBA00022842"/>
    </source>
</evidence>
<dbReference type="GO" id="GO:0016052">
    <property type="term" value="P:carbohydrate catabolic process"/>
    <property type="evidence" value="ECO:0007669"/>
    <property type="project" value="TreeGrafter"/>
</dbReference>
<sequence length="393" mass="44024">MKITSVRVFTPNLAKISALKASKQQDKPDNAQDLSWISETVIANPMSIYPEYFERRSSWLWVSEEVIVQIETDEGVTGIGTCPGGAAAASLIKQHLSRFLIGQNPFQVERLWDILFKTSLPYGRKGLPIMAISAIDLALWDCISKARNEPLYQSLGGQVKDKVHAYVTGNDYSRTKELGYYGQKLAMPYGPASGYEGMHKNAELVRRTREALGPDIEIMCDCYMAWDVHYTIRMAEMLAPYRVKWIEECLPPDDYEGYGIINRTITSTAVATGEHEYTRYGFRQLLNVRGAEILQPDICWCGGLTEAKKICAMASADHLTVIPHAGGIQPWALHLVFATPNIPLAEYFIGADPTEDPIFEVWNVPVNGWFHLPQAPGAGIHIRESAYELLNEH</sequence>
<evidence type="ECO:0000313" key="7">
    <source>
        <dbReference type="Proteomes" id="UP000256977"/>
    </source>
</evidence>
<dbReference type="SMART" id="SM00922">
    <property type="entry name" value="MR_MLE"/>
    <property type="match status" value="1"/>
</dbReference>
<feature type="domain" description="Mandelate racemase/muconate lactonizing enzyme C-terminal" evidence="5">
    <location>
        <begin position="156"/>
        <end position="266"/>
    </location>
</feature>
<dbReference type="SUPFAM" id="SSF54826">
    <property type="entry name" value="Enolase N-terminal domain-like"/>
    <property type="match status" value="1"/>
</dbReference>
<dbReference type="InterPro" id="IPR029017">
    <property type="entry name" value="Enolase-like_N"/>
</dbReference>
<keyword evidence="4" id="KW-0460">Magnesium</keyword>
<dbReference type="SFLD" id="SFLDG00179">
    <property type="entry name" value="mandelate_racemase"/>
    <property type="match status" value="1"/>
</dbReference>
<dbReference type="EMBL" id="QRDZ01000017">
    <property type="protein sequence ID" value="RED75142.1"/>
    <property type="molecule type" value="Genomic_DNA"/>
</dbReference>
<keyword evidence="3" id="KW-0479">Metal-binding</keyword>
<evidence type="ECO:0000313" key="6">
    <source>
        <dbReference type="EMBL" id="RED75142.1"/>
    </source>
</evidence>
<dbReference type="Gene3D" id="3.20.20.120">
    <property type="entry name" value="Enolase-like C-terminal domain"/>
    <property type="match status" value="1"/>
</dbReference>
<dbReference type="InterPro" id="IPR013342">
    <property type="entry name" value="Mandelate_racemase_C"/>
</dbReference>
<evidence type="ECO:0000256" key="2">
    <source>
        <dbReference type="ARBA" id="ARBA00010339"/>
    </source>
</evidence>
<dbReference type="InterPro" id="IPR029065">
    <property type="entry name" value="Enolase_C-like"/>
</dbReference>
<reference evidence="6 7" key="1">
    <citation type="submission" date="2018-07" db="EMBL/GenBank/DDBJ databases">
        <title>Genomic Encyclopedia of Type Strains, Phase III (KMG-III): the genomes of soil and plant-associated and newly described type strains.</title>
        <authorList>
            <person name="Whitman W."/>
        </authorList>
    </citation>
    <scope>NUCLEOTIDE SEQUENCE [LARGE SCALE GENOMIC DNA]</scope>
    <source>
        <strain evidence="6 7">CECT 7287</strain>
    </source>
</reference>
<dbReference type="Pfam" id="PF13378">
    <property type="entry name" value="MR_MLE_C"/>
    <property type="match status" value="1"/>
</dbReference>
<dbReference type="RefSeq" id="WP_181917832.1">
    <property type="nucleotide sequence ID" value="NZ_QRDZ01000017.1"/>
</dbReference>
<dbReference type="FunFam" id="3.20.20.120:FF:000005">
    <property type="entry name" value="Putative L-rhamnonate dehydratase"/>
    <property type="match status" value="1"/>
</dbReference>
<dbReference type="AlphaFoldDB" id="A0A3D9JM69"/>
<dbReference type="GO" id="GO:0016836">
    <property type="term" value="F:hydro-lyase activity"/>
    <property type="evidence" value="ECO:0007669"/>
    <property type="project" value="TreeGrafter"/>
</dbReference>
<comment type="caution">
    <text evidence="6">The sequence shown here is derived from an EMBL/GenBank/DDBJ whole genome shotgun (WGS) entry which is preliminary data.</text>
</comment>
<dbReference type="InterPro" id="IPR036849">
    <property type="entry name" value="Enolase-like_C_sf"/>
</dbReference>
<dbReference type="PANTHER" id="PTHR13794">
    <property type="entry name" value="ENOLASE SUPERFAMILY, MANDELATE RACEMASE"/>
    <property type="match status" value="1"/>
</dbReference>
<accession>A0A3D9JM69</accession>
<dbReference type="Proteomes" id="UP000256977">
    <property type="component" value="Unassembled WGS sequence"/>
</dbReference>
<keyword evidence="7" id="KW-1185">Reference proteome</keyword>
<dbReference type="InterPro" id="IPR046945">
    <property type="entry name" value="RHMD-like"/>
</dbReference>
<dbReference type="PANTHER" id="PTHR13794:SF58">
    <property type="entry name" value="MITOCHONDRIAL ENOLASE SUPERFAMILY MEMBER 1"/>
    <property type="match status" value="1"/>
</dbReference>
<comment type="cofactor">
    <cofactor evidence="1">
        <name>Mg(2+)</name>
        <dbReference type="ChEBI" id="CHEBI:18420"/>
    </cofactor>
</comment>
<comment type="similarity">
    <text evidence="2">Belongs to the mandelate racemase/muconate lactonizing enzyme family. GalD subfamily.</text>
</comment>
<name>A0A3D9JM69_9BACL</name>
<evidence type="ECO:0000259" key="5">
    <source>
        <dbReference type="SMART" id="SM00922"/>
    </source>
</evidence>
<dbReference type="SFLD" id="SFLDS00001">
    <property type="entry name" value="Enolase"/>
    <property type="match status" value="1"/>
</dbReference>
<organism evidence="6 7">
    <name type="scientific">Cohnella phaseoli</name>
    <dbReference type="NCBI Taxonomy" id="456490"/>
    <lineage>
        <taxon>Bacteria</taxon>
        <taxon>Bacillati</taxon>
        <taxon>Bacillota</taxon>
        <taxon>Bacilli</taxon>
        <taxon>Bacillales</taxon>
        <taxon>Paenibacillaceae</taxon>
        <taxon>Cohnella</taxon>
    </lineage>
</organism>
<evidence type="ECO:0000256" key="1">
    <source>
        <dbReference type="ARBA" id="ARBA00001946"/>
    </source>
</evidence>